<dbReference type="InterPro" id="IPR007159">
    <property type="entry name" value="SpoVT-AbrB_dom"/>
</dbReference>
<dbReference type="GO" id="GO:0003677">
    <property type="term" value="F:DNA binding"/>
    <property type="evidence" value="ECO:0007669"/>
    <property type="project" value="UniProtKB-KW"/>
</dbReference>
<dbReference type="Pfam" id="PF04014">
    <property type="entry name" value="MazE_antitoxin"/>
    <property type="match status" value="1"/>
</dbReference>
<dbReference type="InterPro" id="IPR038078">
    <property type="entry name" value="PhoU-like_sf"/>
</dbReference>
<feature type="domain" description="SpoVT-AbrB" evidence="1">
    <location>
        <begin position="8"/>
        <end position="53"/>
    </location>
</feature>
<organism evidence="2 3">
    <name type="scientific">Natribaculum luteum</name>
    <dbReference type="NCBI Taxonomy" id="1586232"/>
    <lineage>
        <taxon>Archaea</taxon>
        <taxon>Methanobacteriati</taxon>
        <taxon>Methanobacteriota</taxon>
        <taxon>Stenosarchaea group</taxon>
        <taxon>Halobacteria</taxon>
        <taxon>Halobacteriales</taxon>
        <taxon>Natrialbaceae</taxon>
        <taxon>Natribaculum</taxon>
    </lineage>
</organism>
<protein>
    <submittedName>
        <fullName evidence="2">AbrB/MazE/SpoVT family DNA-binding domain-containing protein</fullName>
    </submittedName>
</protein>
<evidence type="ECO:0000313" key="2">
    <source>
        <dbReference type="EMBL" id="MFC4248089.1"/>
    </source>
</evidence>
<evidence type="ECO:0000313" key="3">
    <source>
        <dbReference type="Proteomes" id="UP001595821"/>
    </source>
</evidence>
<name>A0ABD5P189_9EURY</name>
<dbReference type="SUPFAM" id="SSF109755">
    <property type="entry name" value="PhoU-like"/>
    <property type="match status" value="1"/>
</dbReference>
<dbReference type="PANTHER" id="PTHR42930">
    <property type="entry name" value="PHOSPHATE-SPECIFIC TRANSPORT SYSTEM ACCESSORY PROTEIN PHOU"/>
    <property type="match status" value="1"/>
</dbReference>
<dbReference type="PANTHER" id="PTHR42930:SF6">
    <property type="entry name" value="PHOSPHATE REGULATORY PROTEIN-LIKE PROTEIN"/>
    <property type="match status" value="1"/>
</dbReference>
<reference evidence="2 3" key="1">
    <citation type="journal article" date="2014" name="Int. J. Syst. Evol. Microbiol.">
        <title>Complete genome sequence of Corynebacterium casei LMG S-19264T (=DSM 44701T), isolated from a smear-ripened cheese.</title>
        <authorList>
            <consortium name="US DOE Joint Genome Institute (JGI-PGF)"/>
            <person name="Walter F."/>
            <person name="Albersmeier A."/>
            <person name="Kalinowski J."/>
            <person name="Ruckert C."/>
        </authorList>
    </citation>
    <scope>NUCLEOTIDE SEQUENCE [LARGE SCALE GENOMIC DNA]</scope>
    <source>
        <strain evidence="2 3">IBRC-M 10912</strain>
    </source>
</reference>
<gene>
    <name evidence="2" type="ORF">ACFOZ7_14290</name>
</gene>
<dbReference type="RefSeq" id="WP_246975975.1">
    <property type="nucleotide sequence ID" value="NZ_CP095398.1"/>
</dbReference>
<dbReference type="AlphaFoldDB" id="A0ABD5P189"/>
<dbReference type="Gene3D" id="1.20.58.220">
    <property type="entry name" value="Phosphate transport system protein phou homolog 2, domain 2"/>
    <property type="match status" value="1"/>
</dbReference>
<dbReference type="InterPro" id="IPR026022">
    <property type="entry name" value="PhoU_dom"/>
</dbReference>
<keyword evidence="2" id="KW-0238">DNA-binding</keyword>
<dbReference type="InterPro" id="IPR028366">
    <property type="entry name" value="PhoU"/>
</dbReference>
<dbReference type="GeneID" id="71855894"/>
<sequence>MERRKVQQLGGSTLAVSLPREWVEENGVEKGDEVYIPVNRGSLRVVAKSGLQDQTTATIHAKDLGEDAVERAIIAQYVLGQRTIQITHTDGTLTDGHINGVYNAESQLMGLGIVEEATDNIVVRCSVDPADFTLGELLEHLESIGRAMRDDAMKALAYSNADLVQNVASRERQANRIFVLLLRLIYTGYQNPLVAQKICLEDDLSLIAYRSLAKNLELTADSSQGLAEIAVEIDQRGVDIDQATMREIHRLVDRIDEIATESVTAAIERDYDLAMTPRERFETIMDHKNAILEDLEGTNAEAVAYARDVLVRLRQIAEYSLRNAEIAANLAMVSDSRYVSIGDRTDP</sequence>
<dbReference type="Pfam" id="PF01895">
    <property type="entry name" value="PhoU"/>
    <property type="match status" value="1"/>
</dbReference>
<comment type="caution">
    <text evidence="2">The sequence shown here is derived from an EMBL/GenBank/DDBJ whole genome shotgun (WGS) entry which is preliminary data.</text>
</comment>
<accession>A0ABD5P189</accession>
<evidence type="ECO:0000259" key="1">
    <source>
        <dbReference type="SMART" id="SM00966"/>
    </source>
</evidence>
<dbReference type="Proteomes" id="UP001595821">
    <property type="component" value="Unassembled WGS sequence"/>
</dbReference>
<proteinExistence type="predicted"/>
<dbReference type="SMART" id="SM00966">
    <property type="entry name" value="SpoVT_AbrB"/>
    <property type="match status" value="1"/>
</dbReference>
<dbReference type="EMBL" id="JBHSDJ010000114">
    <property type="protein sequence ID" value="MFC4248089.1"/>
    <property type="molecule type" value="Genomic_DNA"/>
</dbReference>